<feature type="domain" description="ABC transmembrane type-1" evidence="7">
    <location>
        <begin position="24"/>
        <end position="203"/>
    </location>
</feature>
<evidence type="ECO:0000313" key="8">
    <source>
        <dbReference type="EMBL" id="AMD91209.1"/>
    </source>
</evidence>
<keyword evidence="9" id="KW-1185">Reference proteome</keyword>
<evidence type="ECO:0000256" key="1">
    <source>
        <dbReference type="ARBA" id="ARBA00004651"/>
    </source>
</evidence>
<evidence type="ECO:0000259" key="7">
    <source>
        <dbReference type="PROSITE" id="PS50928"/>
    </source>
</evidence>
<feature type="transmembrane region" description="Helical" evidence="6">
    <location>
        <begin position="138"/>
        <end position="164"/>
    </location>
</feature>
<name>A0A0X8JM10_9BACT</name>
<feature type="transmembrane region" description="Helical" evidence="6">
    <location>
        <begin position="7"/>
        <end position="24"/>
    </location>
</feature>
<evidence type="ECO:0000256" key="3">
    <source>
        <dbReference type="ARBA" id="ARBA00022692"/>
    </source>
</evidence>
<dbReference type="KEGG" id="dfi:AXF13_14335"/>
<dbReference type="GO" id="GO:0031460">
    <property type="term" value="P:glycine betaine transport"/>
    <property type="evidence" value="ECO:0007669"/>
    <property type="project" value="TreeGrafter"/>
</dbReference>
<feature type="transmembrane region" description="Helical" evidence="6">
    <location>
        <begin position="59"/>
        <end position="79"/>
    </location>
</feature>
<evidence type="ECO:0000256" key="4">
    <source>
        <dbReference type="ARBA" id="ARBA00022989"/>
    </source>
</evidence>
<reference evidence="9" key="1">
    <citation type="submission" date="2016-02" db="EMBL/GenBank/DDBJ databases">
        <authorList>
            <person name="Holder M.E."/>
            <person name="Ajami N.J."/>
            <person name="Petrosino J.F."/>
        </authorList>
    </citation>
    <scope>NUCLEOTIDE SEQUENCE [LARGE SCALE GENOMIC DNA]</scope>
    <source>
        <strain evidence="9">CCUG 45958</strain>
    </source>
</reference>
<dbReference type="InterPro" id="IPR000515">
    <property type="entry name" value="MetI-like"/>
</dbReference>
<keyword evidence="4 6" id="KW-1133">Transmembrane helix</keyword>
<dbReference type="AlphaFoldDB" id="A0A0X8JM10"/>
<protein>
    <submittedName>
        <fullName evidence="8">Glycine/betaine ABC transporter permease</fullName>
    </submittedName>
</protein>
<sequence>MEARMRQAIIAYFMANSAAFWAAVREHVLISAASLAVALLIAVPGGYLCVRYGGLKKALLAVFQTLRIVPSLAVLFLLIPVMGTGFMPATAALVLLAVPPILLNTVAGLDGVPQDMLETAAGLGMTRRQVWRKVRFPLAMPMILTGVKIAVIEIIASATLAAKIGAGGLGEIIFTGLGLNRIDLLLIGGFSVALLSLAGGLTFAVLGKALFRYREA</sequence>
<evidence type="ECO:0000256" key="5">
    <source>
        <dbReference type="ARBA" id="ARBA00023136"/>
    </source>
</evidence>
<dbReference type="Proteomes" id="UP000069241">
    <property type="component" value="Chromosome"/>
</dbReference>
<evidence type="ECO:0000256" key="6">
    <source>
        <dbReference type="RuleBase" id="RU363032"/>
    </source>
</evidence>
<dbReference type="GO" id="GO:0005886">
    <property type="term" value="C:plasma membrane"/>
    <property type="evidence" value="ECO:0007669"/>
    <property type="project" value="UniProtKB-SubCell"/>
</dbReference>
<dbReference type="CDD" id="cd06261">
    <property type="entry name" value="TM_PBP2"/>
    <property type="match status" value="1"/>
</dbReference>
<keyword evidence="5 6" id="KW-0472">Membrane</keyword>
<dbReference type="InterPro" id="IPR035906">
    <property type="entry name" value="MetI-like_sf"/>
</dbReference>
<feature type="transmembrane region" description="Helical" evidence="6">
    <location>
        <begin position="184"/>
        <end position="206"/>
    </location>
</feature>
<comment type="subcellular location">
    <subcellularLocation>
        <location evidence="1 6">Cell membrane</location>
        <topology evidence="1 6">Multi-pass membrane protein</topology>
    </subcellularLocation>
</comment>
<keyword evidence="3 6" id="KW-0812">Transmembrane</keyword>
<comment type="similarity">
    <text evidence="6">Belongs to the binding-protein-dependent transport system permease family.</text>
</comment>
<dbReference type="EMBL" id="CP014229">
    <property type="protein sequence ID" value="AMD91209.1"/>
    <property type="molecule type" value="Genomic_DNA"/>
</dbReference>
<dbReference type="Pfam" id="PF00528">
    <property type="entry name" value="BPD_transp_1"/>
    <property type="match status" value="1"/>
</dbReference>
<organism evidence="8 9">
    <name type="scientific">Desulfovibrio fairfieldensis</name>
    <dbReference type="NCBI Taxonomy" id="44742"/>
    <lineage>
        <taxon>Bacteria</taxon>
        <taxon>Pseudomonadati</taxon>
        <taxon>Thermodesulfobacteriota</taxon>
        <taxon>Desulfovibrionia</taxon>
        <taxon>Desulfovibrionales</taxon>
        <taxon>Desulfovibrionaceae</taxon>
        <taxon>Desulfovibrio</taxon>
    </lineage>
</organism>
<evidence type="ECO:0000256" key="2">
    <source>
        <dbReference type="ARBA" id="ARBA00022448"/>
    </source>
</evidence>
<dbReference type="PANTHER" id="PTHR30177">
    <property type="entry name" value="GLYCINE BETAINE/L-PROLINE TRANSPORT SYSTEM PERMEASE PROTEIN PROW"/>
    <property type="match status" value="1"/>
</dbReference>
<feature type="transmembrane region" description="Helical" evidence="6">
    <location>
        <begin position="30"/>
        <end position="50"/>
    </location>
</feature>
<proteinExistence type="inferred from homology"/>
<keyword evidence="2 6" id="KW-0813">Transport</keyword>
<accession>A0A0X8JM10</accession>
<dbReference type="Gene3D" id="1.10.3720.10">
    <property type="entry name" value="MetI-like"/>
    <property type="match status" value="1"/>
</dbReference>
<dbReference type="InterPro" id="IPR051204">
    <property type="entry name" value="ABC_transp_perm/SBD"/>
</dbReference>
<dbReference type="PANTHER" id="PTHR30177:SF4">
    <property type="entry name" value="OSMOPROTECTANT IMPORT PERMEASE PROTEIN OSMW"/>
    <property type="match status" value="1"/>
</dbReference>
<feature type="transmembrane region" description="Helical" evidence="6">
    <location>
        <begin position="85"/>
        <end position="107"/>
    </location>
</feature>
<dbReference type="SUPFAM" id="SSF161098">
    <property type="entry name" value="MetI-like"/>
    <property type="match status" value="1"/>
</dbReference>
<evidence type="ECO:0000313" key="9">
    <source>
        <dbReference type="Proteomes" id="UP000069241"/>
    </source>
</evidence>
<dbReference type="GO" id="GO:0055085">
    <property type="term" value="P:transmembrane transport"/>
    <property type="evidence" value="ECO:0007669"/>
    <property type="project" value="InterPro"/>
</dbReference>
<dbReference type="PROSITE" id="PS50928">
    <property type="entry name" value="ABC_TM1"/>
    <property type="match status" value="1"/>
</dbReference>
<gene>
    <name evidence="8" type="ORF">AXF13_14335</name>
</gene>
<dbReference type="STRING" id="44742.AXF13_14335"/>